<dbReference type="GO" id="GO:1990281">
    <property type="term" value="C:efflux pump complex"/>
    <property type="evidence" value="ECO:0007669"/>
    <property type="project" value="TreeGrafter"/>
</dbReference>
<dbReference type="Gene3D" id="1.20.1600.10">
    <property type="entry name" value="Outer membrane efflux proteins (OEP)"/>
    <property type="match status" value="1"/>
</dbReference>
<evidence type="ECO:0000313" key="10">
    <source>
        <dbReference type="Proteomes" id="UP000005019"/>
    </source>
</evidence>
<dbReference type="RefSeq" id="WP_008063903.1">
    <property type="nucleotide sequence ID" value="NZ_AFHG01000057.1"/>
</dbReference>
<dbReference type="GO" id="GO:0009279">
    <property type="term" value="C:cell outer membrane"/>
    <property type="evidence" value="ECO:0007669"/>
    <property type="project" value="UniProtKB-SubCell"/>
</dbReference>
<dbReference type="EMBL" id="AFHG01000057">
    <property type="protein sequence ID" value="EGK70560.1"/>
    <property type="molecule type" value="Genomic_DNA"/>
</dbReference>
<comment type="subcellular location">
    <subcellularLocation>
        <location evidence="1">Cell outer membrane</location>
    </subcellularLocation>
</comment>
<dbReference type="InterPro" id="IPR003423">
    <property type="entry name" value="OMP_efflux"/>
</dbReference>
<evidence type="ECO:0000256" key="7">
    <source>
        <dbReference type="ARBA" id="ARBA00023237"/>
    </source>
</evidence>
<evidence type="ECO:0000256" key="6">
    <source>
        <dbReference type="ARBA" id="ARBA00023136"/>
    </source>
</evidence>
<evidence type="ECO:0000256" key="8">
    <source>
        <dbReference type="SAM" id="SignalP"/>
    </source>
</evidence>
<dbReference type="GO" id="GO:0015288">
    <property type="term" value="F:porin activity"/>
    <property type="evidence" value="ECO:0007669"/>
    <property type="project" value="TreeGrafter"/>
</dbReference>
<keyword evidence="7" id="KW-0998">Cell outer membrane</keyword>
<keyword evidence="3" id="KW-0813">Transport</keyword>
<evidence type="ECO:0000256" key="1">
    <source>
        <dbReference type="ARBA" id="ARBA00004442"/>
    </source>
</evidence>
<accession>F5RG72</accession>
<feature type="signal peptide" evidence="8">
    <location>
        <begin position="1"/>
        <end position="24"/>
    </location>
</feature>
<keyword evidence="8" id="KW-0732">Signal</keyword>
<sequence length="442" mass="48052">MRFPNKALLLALGLAGALSPAVHAADSLIDVARAALANDAQFQAARAQREASAEKLPQARAGLLPSVTLNGTTQWNDVEVRAPVDRTTQYNSHNFGVQLTQPLFRWGNWVQFEQGRLQVAAADAQLALARQDVLLRAAQAYFDLLYAQDVLTSILAQKIAAAEQLELARRSFEVGTVTITDVHEAQSRFDLAGAQEIAARSDIEVKRHALAVITGRVPDALRGLRPDVIVSLPQPARMEDWVERAQTESLSVLAQQANQEIARREIERQRAGHYPSVDLVATYGQNKTVITFAGAPLNNETTTGTVGVQVSVPLFQGLGQESRVRESAHLLDRASADLDFARRSSAQQARQAWLGVANGIAQTAALRAAQVSSQSSLDANRLGYEVGVRINIDVLNAQQQLYLTRRDLAKARYDTLLAQLRLKAAAGQLAEPEIEAVNGLLE</sequence>
<feature type="chain" id="PRO_5003325925" evidence="8">
    <location>
        <begin position="25"/>
        <end position="442"/>
    </location>
</feature>
<comment type="caution">
    <text evidence="9">The sequence shown here is derived from an EMBL/GenBank/DDBJ whole genome shotgun (WGS) entry which is preliminary data.</text>
</comment>
<dbReference type="GO" id="GO:0015562">
    <property type="term" value="F:efflux transmembrane transporter activity"/>
    <property type="evidence" value="ECO:0007669"/>
    <property type="project" value="InterPro"/>
</dbReference>
<gene>
    <name evidence="9" type="ORF">METUNv1_03467</name>
</gene>
<dbReference type="NCBIfam" id="TIGR01844">
    <property type="entry name" value="type_I_sec_TolC"/>
    <property type="match status" value="1"/>
</dbReference>
<evidence type="ECO:0000256" key="3">
    <source>
        <dbReference type="ARBA" id="ARBA00022448"/>
    </source>
</evidence>
<keyword evidence="4" id="KW-1134">Transmembrane beta strand</keyword>
<dbReference type="eggNOG" id="COG1538">
    <property type="taxonomic scope" value="Bacteria"/>
</dbReference>
<dbReference type="InterPro" id="IPR051906">
    <property type="entry name" value="TolC-like"/>
</dbReference>
<comment type="similarity">
    <text evidence="2">Belongs to the outer membrane factor (OMF) (TC 1.B.17) family.</text>
</comment>
<dbReference type="InterPro" id="IPR010130">
    <property type="entry name" value="T1SS_OMP_TolC"/>
</dbReference>
<evidence type="ECO:0000256" key="2">
    <source>
        <dbReference type="ARBA" id="ARBA00007613"/>
    </source>
</evidence>
<evidence type="ECO:0000256" key="4">
    <source>
        <dbReference type="ARBA" id="ARBA00022452"/>
    </source>
</evidence>
<dbReference type="AlphaFoldDB" id="F5RG72"/>
<dbReference type="PANTHER" id="PTHR30026:SF20">
    <property type="entry name" value="OUTER MEMBRANE PROTEIN TOLC"/>
    <property type="match status" value="1"/>
</dbReference>
<dbReference type="STRING" id="1000565.METUNv1_03467"/>
<keyword evidence="5" id="KW-0812">Transmembrane</keyword>
<dbReference type="Proteomes" id="UP000005019">
    <property type="component" value="Unassembled WGS sequence"/>
</dbReference>
<evidence type="ECO:0000256" key="5">
    <source>
        <dbReference type="ARBA" id="ARBA00022692"/>
    </source>
</evidence>
<organism evidence="9 10">
    <name type="scientific">Methyloversatilis universalis (strain ATCC BAA-1314 / DSM 25237 / JCM 13912 / CCUG 52030 / FAM5)</name>
    <dbReference type="NCBI Taxonomy" id="1000565"/>
    <lineage>
        <taxon>Bacteria</taxon>
        <taxon>Pseudomonadati</taxon>
        <taxon>Pseudomonadota</taxon>
        <taxon>Betaproteobacteria</taxon>
        <taxon>Nitrosomonadales</taxon>
        <taxon>Sterolibacteriaceae</taxon>
        <taxon>Methyloversatilis</taxon>
    </lineage>
</organism>
<proteinExistence type="inferred from homology"/>
<reference evidence="9 10" key="1">
    <citation type="journal article" date="2011" name="J. Bacteriol.">
        <title>Genome sequence of Methyloversatilis universalis FAM5T, a methylotrophic representative of the order Rhodocyclales.</title>
        <authorList>
            <person name="Kittichotirat W."/>
            <person name="Good N.M."/>
            <person name="Hall R."/>
            <person name="Bringel F."/>
            <person name="Lajus A."/>
            <person name="Medigue C."/>
            <person name="Smalley N.E."/>
            <person name="Beck D."/>
            <person name="Bumgarner R."/>
            <person name="Vuilleumier S."/>
            <person name="Kalyuzhnaya M.G."/>
        </authorList>
    </citation>
    <scope>NUCLEOTIDE SEQUENCE [LARGE SCALE GENOMIC DNA]</scope>
    <source>
        <strain evidence="10">ATCC BAA-1314 / JCM 13912 / FAM5</strain>
    </source>
</reference>
<dbReference type="SUPFAM" id="SSF56954">
    <property type="entry name" value="Outer membrane efflux proteins (OEP)"/>
    <property type="match status" value="1"/>
</dbReference>
<name>F5RG72_METUF</name>
<evidence type="ECO:0000313" key="9">
    <source>
        <dbReference type="EMBL" id="EGK70560.1"/>
    </source>
</evidence>
<protein>
    <submittedName>
        <fullName evidence="9">Type I secretion outer membrane efflux TolC protein</fullName>
    </submittedName>
</protein>
<dbReference type="Pfam" id="PF02321">
    <property type="entry name" value="OEP"/>
    <property type="match status" value="2"/>
</dbReference>
<keyword evidence="6" id="KW-0472">Membrane</keyword>
<keyword evidence="10" id="KW-1185">Reference proteome</keyword>
<dbReference type="PANTHER" id="PTHR30026">
    <property type="entry name" value="OUTER MEMBRANE PROTEIN TOLC"/>
    <property type="match status" value="1"/>
</dbReference>